<feature type="region of interest" description="Disordered" evidence="1">
    <location>
        <begin position="81"/>
        <end position="103"/>
    </location>
</feature>
<dbReference type="EMBL" id="BAAAFA010000007">
    <property type="protein sequence ID" value="GAA0819142.1"/>
    <property type="molecule type" value="Genomic_DNA"/>
</dbReference>
<evidence type="ECO:0000256" key="1">
    <source>
        <dbReference type="SAM" id="MobiDB-lite"/>
    </source>
</evidence>
<keyword evidence="3" id="KW-1185">Reference proteome</keyword>
<organism evidence="2 3">
    <name type="scientific">Colwellia asteriadis</name>
    <dbReference type="NCBI Taxonomy" id="517723"/>
    <lineage>
        <taxon>Bacteria</taxon>
        <taxon>Pseudomonadati</taxon>
        <taxon>Pseudomonadota</taxon>
        <taxon>Gammaproteobacteria</taxon>
        <taxon>Alteromonadales</taxon>
        <taxon>Colwelliaceae</taxon>
        <taxon>Colwellia</taxon>
    </lineage>
</organism>
<accession>A0ABN1L894</accession>
<evidence type="ECO:0008006" key="4">
    <source>
        <dbReference type="Google" id="ProtNLM"/>
    </source>
</evidence>
<evidence type="ECO:0000313" key="3">
    <source>
        <dbReference type="Proteomes" id="UP001500021"/>
    </source>
</evidence>
<reference evidence="2 3" key="1">
    <citation type="journal article" date="2019" name="Int. J. Syst. Evol. Microbiol.">
        <title>The Global Catalogue of Microorganisms (GCM) 10K type strain sequencing project: providing services to taxonomists for standard genome sequencing and annotation.</title>
        <authorList>
            <consortium name="The Broad Institute Genomics Platform"/>
            <consortium name="The Broad Institute Genome Sequencing Center for Infectious Disease"/>
            <person name="Wu L."/>
            <person name="Ma J."/>
        </authorList>
    </citation>
    <scope>NUCLEOTIDE SEQUENCE [LARGE SCALE GENOMIC DNA]</scope>
    <source>
        <strain evidence="2 3">JCM 15608</strain>
    </source>
</reference>
<proteinExistence type="predicted"/>
<evidence type="ECO:0000313" key="2">
    <source>
        <dbReference type="EMBL" id="GAA0819142.1"/>
    </source>
</evidence>
<comment type="caution">
    <text evidence="2">The sequence shown here is derived from an EMBL/GenBank/DDBJ whole genome shotgun (WGS) entry which is preliminary data.</text>
</comment>
<feature type="compositionally biased region" description="Polar residues" evidence="1">
    <location>
        <begin position="87"/>
        <end position="98"/>
    </location>
</feature>
<gene>
    <name evidence="2" type="ORF">GCM10009111_22870</name>
</gene>
<sequence>MKSLILTPINKLLAPQVKALSLKALQLKKVGLLSISLFIGSMQIAHAINNTTADPATNSVIKISAMSQKVNVSNSVTNSVVDKDTRSAVNRSTESGNTDEARKNRFKHWLKNKNESPENSTEKRQSSLVIPAGITREEHQALISQNLVNNSVNAQQALLTKSYTDAPGVARHTVIYPENFSIYDAFSYLLEDIDGDGYYQSFSIVFDADFYPYYANSQTPQTDVYAELYLSYNGGAWSHFHSTDIFTIYSDTSADEYEVFAQLEQGYPSGSIDILIDLYHANSHQLVSSYSADDNNALYALPLESADFDQPYVTEVIYTEGGSSSGLWLFFVSLILSYRAKAFITQLTEK</sequence>
<name>A0ABN1L894_9GAMM</name>
<dbReference type="RefSeq" id="WP_343817548.1">
    <property type="nucleotide sequence ID" value="NZ_BAAAFA010000007.1"/>
</dbReference>
<dbReference type="Proteomes" id="UP001500021">
    <property type="component" value="Unassembled WGS sequence"/>
</dbReference>
<protein>
    <recommendedName>
        <fullName evidence="4">GlyGly-CTERM sorting domain-containing protein</fullName>
    </recommendedName>
</protein>
<dbReference type="NCBIfam" id="NF038116">
    <property type="entry name" value="Sden1266_dom"/>
    <property type="match status" value="1"/>
</dbReference>